<dbReference type="GO" id="GO:0006897">
    <property type="term" value="P:endocytosis"/>
    <property type="evidence" value="ECO:0007669"/>
    <property type="project" value="TreeGrafter"/>
</dbReference>
<feature type="domain" description="SSD" evidence="8">
    <location>
        <begin position="96"/>
        <end position="160"/>
    </location>
</feature>
<comment type="subcellular location">
    <subcellularLocation>
        <location evidence="1">Membrane</location>
        <topology evidence="1">Multi-pass membrane protein</topology>
    </subcellularLocation>
</comment>
<dbReference type="GO" id="GO:0005886">
    <property type="term" value="C:plasma membrane"/>
    <property type="evidence" value="ECO:0007669"/>
    <property type="project" value="TreeGrafter"/>
</dbReference>
<keyword evidence="4 7" id="KW-1133">Transmembrane helix</keyword>
<dbReference type="InterPro" id="IPR003392">
    <property type="entry name" value="PTHD_SSD"/>
</dbReference>
<dbReference type="AlphaFoldDB" id="A0A183CHX2"/>
<dbReference type="PROSITE" id="PS50156">
    <property type="entry name" value="SSD"/>
    <property type="match status" value="1"/>
</dbReference>
<dbReference type="GO" id="GO:0030659">
    <property type="term" value="C:cytoplasmic vesicle membrane"/>
    <property type="evidence" value="ECO:0007669"/>
    <property type="project" value="TreeGrafter"/>
</dbReference>
<sequence>MSTWERNVRQFVRSEFQSDFVKALVLSETILTDEVVRAGLTLLPFLLIGFSIMVVFSSCTMSISAFYVRQMGAQKILLAVVACSCPFMACGSLLCVTPFLVLAIGVDDAYLMLNAWQRLRVRLEERLEQEGRPVSVQKIVQRLMADVMVDTGASITITVI</sequence>
<dbReference type="InterPro" id="IPR051697">
    <property type="entry name" value="Patched_domain-protein"/>
</dbReference>
<evidence type="ECO:0000256" key="3">
    <source>
        <dbReference type="ARBA" id="ARBA00022692"/>
    </source>
</evidence>
<dbReference type="PANTHER" id="PTHR10796">
    <property type="entry name" value="PATCHED-RELATED"/>
    <property type="match status" value="1"/>
</dbReference>
<evidence type="ECO:0000256" key="1">
    <source>
        <dbReference type="ARBA" id="ARBA00004141"/>
    </source>
</evidence>
<feature type="transmembrane region" description="Helical" evidence="7">
    <location>
        <begin position="76"/>
        <end position="104"/>
    </location>
</feature>
<evidence type="ECO:0000313" key="10">
    <source>
        <dbReference type="WBParaSite" id="GPLIN_001247800"/>
    </source>
</evidence>
<reference evidence="9" key="1">
    <citation type="submission" date="2014-05" db="EMBL/GenBank/DDBJ databases">
        <title>The genome and life-stage specific transcriptomes of Globodera pallida elucidate key aspects of plant parasitism by a cyst nematode.</title>
        <authorList>
            <person name="Cotton J.A."/>
            <person name="Lilley C.J."/>
            <person name="Jones L.M."/>
            <person name="Kikuchi T."/>
            <person name="Reid A.J."/>
            <person name="Thorpe P."/>
            <person name="Tsai I.J."/>
            <person name="Beasley H."/>
            <person name="Blok V."/>
            <person name="Cock P.J.A."/>
            <person name="Van den Akker S.E."/>
            <person name="Holroyd N."/>
            <person name="Hunt M."/>
            <person name="Mantelin S."/>
            <person name="Naghra H."/>
            <person name="Pain A."/>
            <person name="Palomares-Rius J.E."/>
            <person name="Zarowiecki M."/>
            <person name="Berriman M."/>
            <person name="Jones J.T."/>
            <person name="Urwin P.E."/>
        </authorList>
    </citation>
    <scope>NUCLEOTIDE SEQUENCE [LARGE SCALE GENOMIC DNA]</scope>
    <source>
        <strain evidence="9">Lindley</strain>
    </source>
</reference>
<protein>
    <submittedName>
        <fullName evidence="10">SSD domain-containing protein</fullName>
    </submittedName>
</protein>
<evidence type="ECO:0000313" key="9">
    <source>
        <dbReference type="Proteomes" id="UP000050741"/>
    </source>
</evidence>
<evidence type="ECO:0000256" key="7">
    <source>
        <dbReference type="SAM" id="Phobius"/>
    </source>
</evidence>
<evidence type="ECO:0000256" key="2">
    <source>
        <dbReference type="ARBA" id="ARBA00005585"/>
    </source>
</evidence>
<keyword evidence="5 7" id="KW-0472">Membrane</keyword>
<feature type="transmembrane region" description="Helical" evidence="7">
    <location>
        <begin position="45"/>
        <end position="69"/>
    </location>
</feature>
<keyword evidence="6" id="KW-0325">Glycoprotein</keyword>
<dbReference type="Proteomes" id="UP000050741">
    <property type="component" value="Unassembled WGS sequence"/>
</dbReference>
<keyword evidence="3 7" id="KW-0812">Transmembrane</keyword>
<dbReference type="PANTHER" id="PTHR10796:SF92">
    <property type="entry name" value="PATCHED-RELATED, ISOFORM A"/>
    <property type="match status" value="1"/>
</dbReference>
<dbReference type="GO" id="GO:0018996">
    <property type="term" value="P:molting cycle, collagen and cuticulin-based cuticle"/>
    <property type="evidence" value="ECO:0007669"/>
    <property type="project" value="TreeGrafter"/>
</dbReference>
<accession>A0A183CHX2</accession>
<comment type="similarity">
    <text evidence="2">Belongs to the patched family.</text>
</comment>
<dbReference type="WBParaSite" id="GPLIN_001247800">
    <property type="protein sequence ID" value="GPLIN_001247800"/>
    <property type="gene ID" value="GPLIN_001247800"/>
</dbReference>
<dbReference type="InterPro" id="IPR000731">
    <property type="entry name" value="SSD"/>
</dbReference>
<proteinExistence type="inferred from homology"/>
<dbReference type="Pfam" id="PF02460">
    <property type="entry name" value="Patched"/>
    <property type="match status" value="1"/>
</dbReference>
<dbReference type="SUPFAM" id="SSF82866">
    <property type="entry name" value="Multidrug efflux transporter AcrB transmembrane domain"/>
    <property type="match status" value="1"/>
</dbReference>
<evidence type="ECO:0000256" key="6">
    <source>
        <dbReference type="ARBA" id="ARBA00023180"/>
    </source>
</evidence>
<keyword evidence="9" id="KW-1185">Reference proteome</keyword>
<evidence type="ECO:0000256" key="5">
    <source>
        <dbReference type="ARBA" id="ARBA00023136"/>
    </source>
</evidence>
<reference evidence="10" key="2">
    <citation type="submission" date="2016-06" db="UniProtKB">
        <authorList>
            <consortium name="WormBaseParasite"/>
        </authorList>
    </citation>
    <scope>IDENTIFICATION</scope>
</reference>
<name>A0A183CHX2_GLOPA</name>
<evidence type="ECO:0000259" key="8">
    <source>
        <dbReference type="PROSITE" id="PS50156"/>
    </source>
</evidence>
<evidence type="ECO:0000256" key="4">
    <source>
        <dbReference type="ARBA" id="ARBA00022989"/>
    </source>
</evidence>
<organism evidence="9 10">
    <name type="scientific">Globodera pallida</name>
    <name type="common">Potato cyst nematode worm</name>
    <name type="synonym">Heterodera pallida</name>
    <dbReference type="NCBI Taxonomy" id="36090"/>
    <lineage>
        <taxon>Eukaryota</taxon>
        <taxon>Metazoa</taxon>
        <taxon>Ecdysozoa</taxon>
        <taxon>Nematoda</taxon>
        <taxon>Chromadorea</taxon>
        <taxon>Rhabditida</taxon>
        <taxon>Tylenchina</taxon>
        <taxon>Tylenchomorpha</taxon>
        <taxon>Tylenchoidea</taxon>
        <taxon>Heteroderidae</taxon>
        <taxon>Heteroderinae</taxon>
        <taxon>Globodera</taxon>
    </lineage>
</organism>